<reference evidence="1" key="1">
    <citation type="submission" date="2020-01" db="EMBL/GenBank/DDBJ databases">
        <authorList>
            <person name="Meier V. D."/>
            <person name="Meier V D."/>
        </authorList>
    </citation>
    <scope>NUCLEOTIDE SEQUENCE</scope>
    <source>
        <strain evidence="1">HLG_WM_MAG_12</strain>
    </source>
</reference>
<name>A0A6S6S8Q6_9BACT</name>
<protein>
    <recommendedName>
        <fullName evidence="2">DUF4279 domain-containing protein</fullName>
    </recommendedName>
</protein>
<dbReference type="AlphaFoldDB" id="A0A6S6S8Q6"/>
<evidence type="ECO:0000313" key="1">
    <source>
        <dbReference type="EMBL" id="CAA6806202.1"/>
    </source>
</evidence>
<evidence type="ECO:0008006" key="2">
    <source>
        <dbReference type="Google" id="ProtNLM"/>
    </source>
</evidence>
<gene>
    <name evidence="1" type="ORF">HELGO_WM13553</name>
</gene>
<proteinExistence type="predicted"/>
<accession>A0A6S6S8Q6</accession>
<dbReference type="EMBL" id="CACVAW010000022">
    <property type="protein sequence ID" value="CAA6806202.1"/>
    <property type="molecule type" value="Genomic_DNA"/>
</dbReference>
<sequence length="137" mass="15777">MIRKSSLTDKIIFKINFCIYPDDNFDINTITSLLNIKASKIKLKGAKGSYTKYKDTSWNYSISSTSIELNEAFDKLLNVFIDKVNILKKIQDKAVINIDIQYFIYNKIIPAICLSEEQIKFLANFNCSLDCDGYLYS</sequence>
<dbReference type="Pfam" id="PF14106">
    <property type="entry name" value="DUF4279"/>
    <property type="match status" value="1"/>
</dbReference>
<organism evidence="1">
    <name type="scientific">uncultured Campylobacterales bacterium</name>
    <dbReference type="NCBI Taxonomy" id="352960"/>
    <lineage>
        <taxon>Bacteria</taxon>
        <taxon>Pseudomonadati</taxon>
        <taxon>Campylobacterota</taxon>
        <taxon>Epsilonproteobacteria</taxon>
        <taxon>Campylobacterales</taxon>
        <taxon>environmental samples</taxon>
    </lineage>
</organism>
<dbReference type="InterPro" id="IPR025459">
    <property type="entry name" value="DUF4279"/>
</dbReference>